<dbReference type="InterPro" id="IPR002178">
    <property type="entry name" value="PTS_EIIA_type-2_dom"/>
</dbReference>
<evidence type="ECO:0000256" key="6">
    <source>
        <dbReference type="ARBA" id="ARBA00022683"/>
    </source>
</evidence>
<comment type="function">
    <text evidence="8">The phosphoenolpyruvate-dependent sugar phosphotransferase system (sugar PTS), a major carbohydrate active transport system, catalyzes the phosphorylation of incoming sugar substrates concomitantly with their translocation across the cell membrane. The enzyme II UlaABC PTS system is involved in ascorbate transport.</text>
</comment>
<proteinExistence type="predicted"/>
<keyword evidence="12" id="KW-0762">Sugar transport</keyword>
<dbReference type="Proteomes" id="UP000339690">
    <property type="component" value="Chromosome"/>
</dbReference>
<evidence type="ECO:0000256" key="2">
    <source>
        <dbReference type="ARBA" id="ARBA00022448"/>
    </source>
</evidence>
<evidence type="ECO:0000259" key="11">
    <source>
        <dbReference type="PROSITE" id="PS51094"/>
    </source>
</evidence>
<protein>
    <recommendedName>
        <fullName evidence="9">Ascorbate-specific PTS system EIIA component</fullName>
    </recommendedName>
    <alternativeName>
        <fullName evidence="10">Ascorbate-specific phosphotransferase enzyme IIA component</fullName>
    </alternativeName>
</protein>
<dbReference type="AlphaFoldDB" id="A0A5Q2TT05"/>
<keyword evidence="6" id="KW-0598">Phosphotransferase system</keyword>
<dbReference type="InterPro" id="IPR016152">
    <property type="entry name" value="PTrfase/Anion_transptr"/>
</dbReference>
<keyword evidence="5" id="KW-0808">Transferase</keyword>
<dbReference type="GO" id="GO:0016301">
    <property type="term" value="F:kinase activity"/>
    <property type="evidence" value="ECO:0007669"/>
    <property type="project" value="UniProtKB-KW"/>
</dbReference>
<dbReference type="Pfam" id="PF00359">
    <property type="entry name" value="PTS_EIIA_2"/>
    <property type="match status" value="1"/>
</dbReference>
<dbReference type="GO" id="GO:0009401">
    <property type="term" value="P:phosphoenolpyruvate-dependent sugar phosphotransferase system"/>
    <property type="evidence" value="ECO:0007669"/>
    <property type="project" value="UniProtKB-KW"/>
</dbReference>
<evidence type="ECO:0000256" key="3">
    <source>
        <dbReference type="ARBA" id="ARBA00022490"/>
    </source>
</evidence>
<dbReference type="Gene3D" id="3.40.930.10">
    <property type="entry name" value="Mannitol-specific EII, Chain A"/>
    <property type="match status" value="1"/>
</dbReference>
<keyword evidence="3" id="KW-0963">Cytoplasm</keyword>
<feature type="domain" description="PTS EIIA type-2" evidence="11">
    <location>
        <begin position="14"/>
        <end position="155"/>
    </location>
</feature>
<keyword evidence="4" id="KW-0597">Phosphoprotein</keyword>
<reference evidence="12 13" key="1">
    <citation type="submission" date="2019-11" db="EMBL/GenBank/DDBJ databases">
        <title>Gracilibacillus salitolerans sp. nov., a moderate halophile isolated from a saline soil in northwest China.</title>
        <authorList>
            <person name="Gan L."/>
        </authorList>
    </citation>
    <scope>NUCLEOTIDE SEQUENCE [LARGE SCALE GENOMIC DNA]</scope>
    <source>
        <strain evidence="12 13">SCU50</strain>
    </source>
</reference>
<evidence type="ECO:0000313" key="12">
    <source>
        <dbReference type="EMBL" id="QGH35918.1"/>
    </source>
</evidence>
<keyword evidence="2" id="KW-0813">Transport</keyword>
<keyword evidence="7" id="KW-0418">Kinase</keyword>
<accession>A0A5Q2TT05</accession>
<evidence type="ECO:0000256" key="7">
    <source>
        <dbReference type="ARBA" id="ARBA00022777"/>
    </source>
</evidence>
<evidence type="ECO:0000256" key="1">
    <source>
        <dbReference type="ARBA" id="ARBA00004496"/>
    </source>
</evidence>
<evidence type="ECO:0000256" key="4">
    <source>
        <dbReference type="ARBA" id="ARBA00022553"/>
    </source>
</evidence>
<dbReference type="KEGG" id="grc:GI584_18495"/>
<sequence>MVIGLVRFKGGVRVKLNEEVIRVGQLASGWEEAVKQCGQLLIENGNVEARYVHAMVDNVHTLGAYIVIAPGVALPHARPEDGVLQQGISVSVLQEPVSFFSDKEAIVFIGLAAQDKVMHLHLLKAVAEVIGDSEKLAHLKKARTVREVQQLFDKESG</sequence>
<comment type="subcellular location">
    <subcellularLocation>
        <location evidence="1">Cytoplasm</location>
    </subcellularLocation>
</comment>
<keyword evidence="13" id="KW-1185">Reference proteome</keyword>
<evidence type="ECO:0000313" key="13">
    <source>
        <dbReference type="Proteomes" id="UP000339690"/>
    </source>
</evidence>
<dbReference type="PANTHER" id="PTHR36203">
    <property type="entry name" value="ASCORBATE-SPECIFIC PTS SYSTEM EIIA COMPONENT"/>
    <property type="match status" value="1"/>
</dbReference>
<gene>
    <name evidence="12" type="ORF">GI584_18495</name>
</gene>
<organism evidence="12 13">
    <name type="scientific">Gracilibacillus salitolerans</name>
    <dbReference type="NCBI Taxonomy" id="2663022"/>
    <lineage>
        <taxon>Bacteria</taxon>
        <taxon>Bacillati</taxon>
        <taxon>Bacillota</taxon>
        <taxon>Bacilli</taxon>
        <taxon>Bacillales</taxon>
        <taxon>Bacillaceae</taxon>
        <taxon>Gracilibacillus</taxon>
    </lineage>
</organism>
<dbReference type="GO" id="GO:0005737">
    <property type="term" value="C:cytoplasm"/>
    <property type="evidence" value="ECO:0007669"/>
    <property type="project" value="UniProtKB-SubCell"/>
</dbReference>
<dbReference type="SUPFAM" id="SSF55804">
    <property type="entry name" value="Phoshotransferase/anion transport protein"/>
    <property type="match status" value="1"/>
</dbReference>
<evidence type="ECO:0000256" key="8">
    <source>
        <dbReference type="ARBA" id="ARBA00037387"/>
    </source>
</evidence>
<evidence type="ECO:0000256" key="10">
    <source>
        <dbReference type="ARBA" id="ARBA00042072"/>
    </source>
</evidence>
<evidence type="ECO:0000256" key="9">
    <source>
        <dbReference type="ARBA" id="ARBA00041175"/>
    </source>
</evidence>
<dbReference type="InterPro" id="IPR051351">
    <property type="entry name" value="Ascorbate-PTS_EIIA_comp"/>
</dbReference>
<dbReference type="PROSITE" id="PS51094">
    <property type="entry name" value="PTS_EIIA_TYPE_2"/>
    <property type="match status" value="1"/>
</dbReference>
<dbReference type="EMBL" id="CP045915">
    <property type="protein sequence ID" value="QGH35918.1"/>
    <property type="molecule type" value="Genomic_DNA"/>
</dbReference>
<dbReference type="CDD" id="cd00211">
    <property type="entry name" value="PTS_IIA_fru"/>
    <property type="match status" value="1"/>
</dbReference>
<name>A0A5Q2TT05_9BACI</name>
<dbReference type="PANTHER" id="PTHR36203:SF1">
    <property type="entry name" value="ASCORBATE-SPECIFIC PTS SYSTEM EIIA COMPONENT"/>
    <property type="match status" value="1"/>
</dbReference>
<evidence type="ECO:0000256" key="5">
    <source>
        <dbReference type="ARBA" id="ARBA00022679"/>
    </source>
</evidence>